<dbReference type="EMBL" id="MWPH01000004">
    <property type="protein sequence ID" value="OVE83197.1"/>
    <property type="molecule type" value="Genomic_DNA"/>
</dbReference>
<dbReference type="AlphaFoldDB" id="A0A202E4N8"/>
<sequence>MTIHAEFEWTSDVTPATQVEWFRSMEPRLESAMEQYAGVAGVEVLGTITENAPKDTGLLSATMDVEVEQVDESTVIIMWGNDEAEYAGIVEFTQPFLAPSIRQEKGTLREALEAIHEEVMEQ</sequence>
<dbReference type="Proteomes" id="UP000196084">
    <property type="component" value="Unassembled WGS sequence"/>
</dbReference>
<evidence type="ECO:0000313" key="2">
    <source>
        <dbReference type="Proteomes" id="UP000196084"/>
    </source>
</evidence>
<evidence type="ECO:0000313" key="1">
    <source>
        <dbReference type="EMBL" id="OVE83197.1"/>
    </source>
</evidence>
<organism evidence="1 2">
    <name type="scientific">Natronolimnobius baerhuensis</name>
    <dbReference type="NCBI Taxonomy" id="253108"/>
    <lineage>
        <taxon>Archaea</taxon>
        <taxon>Methanobacteriati</taxon>
        <taxon>Methanobacteriota</taxon>
        <taxon>Stenosarchaea group</taxon>
        <taxon>Halobacteria</taxon>
        <taxon>Halobacteriales</taxon>
        <taxon>Natrialbaceae</taxon>
        <taxon>Natronolimnobius</taxon>
    </lineage>
</organism>
<dbReference type="RefSeq" id="WP_054862428.1">
    <property type="nucleotide sequence ID" value="NZ_MWPH01000004.1"/>
</dbReference>
<gene>
    <name evidence="1" type="ORF">B2G88_17470</name>
</gene>
<accession>A0A202E4N8</accession>
<proteinExistence type="predicted"/>
<comment type="caution">
    <text evidence="1">The sequence shown here is derived from an EMBL/GenBank/DDBJ whole genome shotgun (WGS) entry which is preliminary data.</text>
</comment>
<keyword evidence="2" id="KW-1185">Reference proteome</keyword>
<dbReference type="OrthoDB" id="192863at2157"/>
<protein>
    <submittedName>
        <fullName evidence="1">Uncharacterized protein</fullName>
    </submittedName>
</protein>
<reference evidence="1 2" key="1">
    <citation type="submission" date="2017-02" db="EMBL/GenBank/DDBJ databases">
        <title>Natronthermophilus aegyptiacus gen. nov.,sp. nov., an aerobic, extremely halophilic alkalithermophilic archaeon isolated from the athalassohaline Wadi An Natrun, Egypt.</title>
        <authorList>
            <person name="Zhao B."/>
        </authorList>
    </citation>
    <scope>NUCLEOTIDE SEQUENCE [LARGE SCALE GENOMIC DNA]</scope>
    <source>
        <strain evidence="1 2">CGMCC 1.3597</strain>
    </source>
</reference>
<name>A0A202E4N8_9EURY</name>